<evidence type="ECO:0000313" key="1">
    <source>
        <dbReference type="EMBL" id="KAF4228563.1"/>
    </source>
</evidence>
<evidence type="ECO:0008006" key="3">
    <source>
        <dbReference type="Google" id="ProtNLM"/>
    </source>
</evidence>
<keyword evidence="2" id="KW-1185">Reference proteome</keyword>
<name>A0A8H4M529_9EURO</name>
<proteinExistence type="predicted"/>
<reference evidence="1" key="2">
    <citation type="submission" date="2020-04" db="EMBL/GenBank/DDBJ databases">
        <authorList>
            <person name="Santos R.A.C."/>
            <person name="Steenwyk J.L."/>
            <person name="Rivero-Menendez O."/>
            <person name="Mead M.E."/>
            <person name="Silva L.P."/>
            <person name="Bastos R.W."/>
            <person name="Alastruey-Izquierdo A."/>
            <person name="Goldman G.H."/>
            <person name="Rokas A."/>
        </authorList>
    </citation>
    <scope>NUCLEOTIDE SEQUENCE</scope>
    <source>
        <strain evidence="1">CNM-CM6805</strain>
    </source>
</reference>
<sequence length="188" mass="20928">MNAEYLLPGFSLIMPDAVSNPDNDTFVLQVQNATATCIYGGRLDYTTDTNDNISRVALYKLNITVGSLCTENAEIFSLSSPDKILPAKTYIKVPQCMPSVCTITAFGFTYGVFKKYGTTLEQIITLNFHYNYSTAVDCRRRSPGAILPHHHAACWVQGVGRSPIIQPLVSPLEQNKLADRIRSYVKLW</sequence>
<evidence type="ECO:0000313" key="2">
    <source>
        <dbReference type="Proteomes" id="UP000653565"/>
    </source>
</evidence>
<dbReference type="EMBL" id="JAAAPX010000148">
    <property type="protein sequence ID" value="KAF4228563.1"/>
    <property type="molecule type" value="Genomic_DNA"/>
</dbReference>
<reference evidence="1" key="1">
    <citation type="journal article" date="2020" name="bioRxiv">
        <title>Genomic and phenotypic heterogeneity of clinical isolates of the human pathogens Aspergillus fumigatus, Aspergillus lentulus and Aspergillus fumigatiaffinis.</title>
        <authorList>
            <person name="dos Santos R.A.C."/>
            <person name="Steenwyk J.L."/>
            <person name="Rivero-Menendez O."/>
            <person name="Mead M.E."/>
            <person name="Silva L.P."/>
            <person name="Bastos R.W."/>
            <person name="Alastruey-Izquierdo A."/>
            <person name="Goldman G.H."/>
            <person name="Rokas A."/>
        </authorList>
    </citation>
    <scope>NUCLEOTIDE SEQUENCE</scope>
    <source>
        <strain evidence="1">CNM-CM6805</strain>
    </source>
</reference>
<dbReference type="Proteomes" id="UP000653565">
    <property type="component" value="Unassembled WGS sequence"/>
</dbReference>
<accession>A0A8H4M529</accession>
<dbReference type="AlphaFoldDB" id="A0A8H4M529"/>
<organism evidence="1 2">
    <name type="scientific">Aspergillus fumigatiaffinis</name>
    <dbReference type="NCBI Taxonomy" id="340414"/>
    <lineage>
        <taxon>Eukaryota</taxon>
        <taxon>Fungi</taxon>
        <taxon>Dikarya</taxon>
        <taxon>Ascomycota</taxon>
        <taxon>Pezizomycotina</taxon>
        <taxon>Eurotiomycetes</taxon>
        <taxon>Eurotiomycetidae</taxon>
        <taxon>Eurotiales</taxon>
        <taxon>Aspergillaceae</taxon>
        <taxon>Aspergillus</taxon>
        <taxon>Aspergillus subgen. Fumigati</taxon>
    </lineage>
</organism>
<comment type="caution">
    <text evidence="1">The sequence shown here is derived from an EMBL/GenBank/DDBJ whole genome shotgun (WGS) entry which is preliminary data.</text>
</comment>
<protein>
    <recommendedName>
        <fullName evidence="3">LysM domain-containing protein</fullName>
    </recommendedName>
</protein>
<gene>
    <name evidence="1" type="ORF">CNMCM6805_001981</name>
</gene>